<evidence type="ECO:0000313" key="1">
    <source>
        <dbReference type="EMBL" id="KAH0878902.1"/>
    </source>
</evidence>
<organism evidence="1 2">
    <name type="scientific">Brassica napus</name>
    <name type="common">Rape</name>
    <dbReference type="NCBI Taxonomy" id="3708"/>
    <lineage>
        <taxon>Eukaryota</taxon>
        <taxon>Viridiplantae</taxon>
        <taxon>Streptophyta</taxon>
        <taxon>Embryophyta</taxon>
        <taxon>Tracheophyta</taxon>
        <taxon>Spermatophyta</taxon>
        <taxon>Magnoliopsida</taxon>
        <taxon>eudicotyledons</taxon>
        <taxon>Gunneridae</taxon>
        <taxon>Pentapetalae</taxon>
        <taxon>rosids</taxon>
        <taxon>malvids</taxon>
        <taxon>Brassicales</taxon>
        <taxon>Brassicaceae</taxon>
        <taxon>Brassiceae</taxon>
        <taxon>Brassica</taxon>
    </lineage>
</organism>
<gene>
    <name evidence="1" type="ORF">HID58_066296</name>
</gene>
<keyword evidence="2" id="KW-1185">Reference proteome</keyword>
<dbReference type="InterPro" id="IPR016656">
    <property type="entry name" value="TFIIE-bsu"/>
</dbReference>
<sequence>MMNNTRKGYAIVENITKISIARASAINGGGRNHLEAEGRELYLAPWRWWWSELVYLTGAFFCQLLHDTERFQFINSIGKGPLGAHVKHVIEILFEAKHDVNYPAGAAAVDLNVAYRMSWRICRFAFVLYTSTQIWFLRSTDSKENIVYPNNFKPQVKVVDKFKFLLHDIDIPSDLLDNELLKIGLKPVMNTTQRRAAAQIQGVQNKPIHKKKKQEISKIWLN</sequence>
<dbReference type="Proteomes" id="UP000824890">
    <property type="component" value="Unassembled WGS sequence"/>
</dbReference>
<dbReference type="PANTHER" id="PTHR12716:SF8">
    <property type="entry name" value="TRANSCRIPTION INITIATION FACTOR IIE SUBUNIT BETA"/>
    <property type="match status" value="1"/>
</dbReference>
<evidence type="ECO:0000313" key="2">
    <source>
        <dbReference type="Proteomes" id="UP000824890"/>
    </source>
</evidence>
<comment type="caution">
    <text evidence="1">The sequence shown here is derived from an EMBL/GenBank/DDBJ whole genome shotgun (WGS) entry which is preliminary data.</text>
</comment>
<accession>A0ABQ7ZFS7</accession>
<protein>
    <submittedName>
        <fullName evidence="1">Uncharacterized protein</fullName>
    </submittedName>
</protein>
<dbReference type="EMBL" id="JAGKQM010000015">
    <property type="protein sequence ID" value="KAH0878902.1"/>
    <property type="molecule type" value="Genomic_DNA"/>
</dbReference>
<name>A0ABQ7ZFS7_BRANA</name>
<dbReference type="PANTHER" id="PTHR12716">
    <property type="entry name" value="TRANSCRIPTION INITIATION FACTOR IIE, BETA SUBUNIT"/>
    <property type="match status" value="1"/>
</dbReference>
<reference evidence="1 2" key="1">
    <citation type="submission" date="2021-05" db="EMBL/GenBank/DDBJ databases">
        <title>Genome Assembly of Synthetic Allotetraploid Brassica napus Reveals Homoeologous Exchanges between Subgenomes.</title>
        <authorList>
            <person name="Davis J.T."/>
        </authorList>
    </citation>
    <scope>NUCLEOTIDE SEQUENCE [LARGE SCALE GENOMIC DNA]</scope>
    <source>
        <strain evidence="2">cv. Da-Ae</strain>
        <tissue evidence="1">Seedling</tissue>
    </source>
</reference>
<proteinExistence type="predicted"/>